<keyword evidence="1" id="KW-1133">Transmembrane helix</keyword>
<evidence type="ECO:0000256" key="2">
    <source>
        <dbReference type="SAM" id="SignalP"/>
    </source>
</evidence>
<feature type="chain" id="PRO_5009444846" evidence="2">
    <location>
        <begin position="21"/>
        <end position="173"/>
    </location>
</feature>
<reference evidence="4" key="1">
    <citation type="journal article" date="2017" name="Genome Biol. Evol.">
        <title>The complete genome sequence of the phytopathogenic fungus Sclerotinia sclerotiorum reveals insights into the genome architecture of broad host range pathogens.</title>
        <authorList>
            <person name="Derbyshire M."/>
            <person name="Denton-Giles M."/>
            <person name="Hegedus D."/>
            <person name="Seifbarghy S."/>
            <person name="Rollins J."/>
            <person name="van Kan J."/>
            <person name="Seidl M.F."/>
            <person name="Faino L."/>
            <person name="Mbengue M."/>
            <person name="Navaud O."/>
            <person name="Raffaele S."/>
            <person name="Hammond-Kosack K."/>
            <person name="Heard S."/>
            <person name="Oliver R."/>
        </authorList>
    </citation>
    <scope>NUCLEOTIDE SEQUENCE [LARGE SCALE GENOMIC DNA]</scope>
    <source>
        <strain evidence="4">ATCC 18683 / 1980 / Ss-1</strain>
    </source>
</reference>
<organism evidence="3 4">
    <name type="scientific">Sclerotinia sclerotiorum (strain ATCC 18683 / 1980 / Ss-1)</name>
    <name type="common">White mold</name>
    <name type="synonym">Whetzelinia sclerotiorum</name>
    <dbReference type="NCBI Taxonomy" id="665079"/>
    <lineage>
        <taxon>Eukaryota</taxon>
        <taxon>Fungi</taxon>
        <taxon>Dikarya</taxon>
        <taxon>Ascomycota</taxon>
        <taxon>Pezizomycotina</taxon>
        <taxon>Leotiomycetes</taxon>
        <taxon>Helotiales</taxon>
        <taxon>Sclerotiniaceae</taxon>
        <taxon>Sclerotinia</taxon>
    </lineage>
</organism>
<feature type="transmembrane region" description="Helical" evidence="1">
    <location>
        <begin position="151"/>
        <end position="172"/>
    </location>
</feature>
<evidence type="ECO:0000313" key="3">
    <source>
        <dbReference type="EMBL" id="APA06774.1"/>
    </source>
</evidence>
<sequence>MILGAVFSLALLSAIATASSVPICVKDSSTTTSFAISSLSKYTTQFCTEVASSNFSSNTKNYNMGSTSASVISLGFTSASTNCLGNNSVTNCENIYELLFSTCGNNNSTITGSGSVNSGCGIYSFRLTSTDPDNMNATNASSKSGSGKTSGVSYCMVTCSVLLGVAAVFGWFL</sequence>
<keyword evidence="2" id="KW-0732">Signal</keyword>
<dbReference type="Proteomes" id="UP000177798">
    <property type="component" value="Chromosome 2"/>
</dbReference>
<dbReference type="VEuPathDB" id="FungiDB:sscle_02g015440"/>
<dbReference type="OrthoDB" id="3543931at2759"/>
<dbReference type="AlphaFoldDB" id="A0A1D9PVP0"/>
<keyword evidence="1" id="KW-0472">Membrane</keyword>
<dbReference type="EMBL" id="CP017815">
    <property type="protein sequence ID" value="APA06774.1"/>
    <property type="molecule type" value="Genomic_DNA"/>
</dbReference>
<proteinExistence type="predicted"/>
<accession>A0A1D9PVP0</accession>
<name>A0A1D9PVP0_SCLS1</name>
<evidence type="ECO:0000256" key="1">
    <source>
        <dbReference type="SAM" id="Phobius"/>
    </source>
</evidence>
<protein>
    <submittedName>
        <fullName evidence="3">Uncharacterized protein</fullName>
    </submittedName>
</protein>
<feature type="signal peptide" evidence="2">
    <location>
        <begin position="1"/>
        <end position="20"/>
    </location>
</feature>
<evidence type="ECO:0000313" key="4">
    <source>
        <dbReference type="Proteomes" id="UP000177798"/>
    </source>
</evidence>
<keyword evidence="1" id="KW-0812">Transmembrane</keyword>
<gene>
    <name evidence="3" type="ORF">sscle_02g015440</name>
</gene>